<dbReference type="InterPro" id="IPR002575">
    <property type="entry name" value="Aminoglycoside_PTrfase"/>
</dbReference>
<name>D2PWX2_KRIFD</name>
<evidence type="ECO:0000313" key="3">
    <source>
        <dbReference type="EMBL" id="ADB35352.1"/>
    </source>
</evidence>
<protein>
    <submittedName>
        <fullName evidence="3">Aminoglycoside phosphotransferase</fullName>
    </submittedName>
</protein>
<dbReference type="PANTHER" id="PTHR21064">
    <property type="entry name" value="AMINOGLYCOSIDE PHOSPHOTRANSFERASE DOMAIN-CONTAINING PROTEIN-RELATED"/>
    <property type="match status" value="1"/>
</dbReference>
<keyword evidence="3" id="KW-0808">Transferase</keyword>
<dbReference type="eggNOG" id="COG2334">
    <property type="taxonomic scope" value="Bacteria"/>
</dbReference>
<dbReference type="AlphaFoldDB" id="D2PWX2"/>
<dbReference type="Pfam" id="PF01636">
    <property type="entry name" value="APH"/>
    <property type="match status" value="1"/>
</dbReference>
<dbReference type="EMBL" id="CP001736">
    <property type="protein sequence ID" value="ADB35352.1"/>
    <property type="molecule type" value="Genomic_DNA"/>
</dbReference>
<dbReference type="Gene3D" id="3.90.1200.10">
    <property type="match status" value="1"/>
</dbReference>
<proteinExistence type="inferred from homology"/>
<dbReference type="RefSeq" id="WP_012923905.1">
    <property type="nucleotide sequence ID" value="NC_013729.1"/>
</dbReference>
<organism evidence="3 4">
    <name type="scientific">Kribbella flavida (strain DSM 17836 / JCM 10339 / NBRC 14399)</name>
    <dbReference type="NCBI Taxonomy" id="479435"/>
    <lineage>
        <taxon>Bacteria</taxon>
        <taxon>Bacillati</taxon>
        <taxon>Actinomycetota</taxon>
        <taxon>Actinomycetes</taxon>
        <taxon>Propionibacteriales</taxon>
        <taxon>Kribbellaceae</taxon>
        <taxon>Kribbella</taxon>
    </lineage>
</organism>
<dbReference type="HOGENOM" id="CLU_965163_0_0_11"/>
<dbReference type="KEGG" id="kfl:Kfla_6350"/>
<dbReference type="PANTHER" id="PTHR21064:SF6">
    <property type="entry name" value="AMINOGLYCOSIDE PHOSPHOTRANSFERASE DOMAIN-CONTAINING PROTEIN"/>
    <property type="match status" value="1"/>
</dbReference>
<dbReference type="InterPro" id="IPR050249">
    <property type="entry name" value="Pseudomonas-type_ThrB"/>
</dbReference>
<evidence type="ECO:0000256" key="1">
    <source>
        <dbReference type="ARBA" id="ARBA00038240"/>
    </source>
</evidence>
<sequence>MVRPLRSLPHPEALRDHLAEVYGLPFTGCTLLRSLVNDVYRVTAPAGSFVLKLYAADGRQLPEILWETGLSDQLTTAGIGVPVVQPLADGTMAGVLDAPEGDRPYVLTSFVDGTKPQPPFTDDLYRAFGELLARFHDATDGFTSPHPRRPAELAHRLDEPLAAILPLVDAPDAELLRELADGVRENVADGLSWGMCHGDVSLDNVLLTGDGLTLHDFDLSAEGYRASDFTGVATTPHWEAFRRGYTTVRPIPAADLAAVDWLMVVGSIVNLRFHLVAKPMFRGTESRTEGWADAELNHLRTAARHLLL</sequence>
<dbReference type="GO" id="GO:0004413">
    <property type="term" value="F:homoserine kinase activity"/>
    <property type="evidence" value="ECO:0007669"/>
    <property type="project" value="TreeGrafter"/>
</dbReference>
<keyword evidence="4" id="KW-1185">Reference proteome</keyword>
<dbReference type="Proteomes" id="UP000007967">
    <property type="component" value="Chromosome"/>
</dbReference>
<reference evidence="3 4" key="2">
    <citation type="journal article" date="2010" name="Stand. Genomic Sci.">
        <title>Complete genome sequence of Kribbella flavida type strain (IFO 14399).</title>
        <authorList>
            <person name="Pukall R."/>
            <person name="Lapidus A."/>
            <person name="Glavina Del Rio T."/>
            <person name="Copeland A."/>
            <person name="Tice H."/>
            <person name="Cheng J.-F."/>
            <person name="Lucas S."/>
            <person name="Chen F."/>
            <person name="Nolan M."/>
            <person name="LaButti K."/>
            <person name="Pati A."/>
            <person name="Ivanova N."/>
            <person name="Mavrommatis K."/>
            <person name="Mikhailova N."/>
            <person name="Pitluck S."/>
            <person name="Bruce D."/>
            <person name="Goodwin L."/>
            <person name="Land M."/>
            <person name="Hauser L."/>
            <person name="Chang Y.-J."/>
            <person name="Jeffries C.D."/>
            <person name="Chen A."/>
            <person name="Palaniappan K."/>
            <person name="Chain P."/>
            <person name="Rohde M."/>
            <person name="Goeker M."/>
            <person name="Bristow J."/>
            <person name="Eisen J.A."/>
            <person name="Markowitz V."/>
            <person name="Hugenholtz P."/>
            <person name="Kyrpides N.C."/>
            <person name="Klenk H.-P."/>
            <person name="Brettin T."/>
        </authorList>
    </citation>
    <scope>NUCLEOTIDE SEQUENCE [LARGE SCALE GENOMIC DNA]</scope>
    <source>
        <strain evidence="4">DSM 17836 / JCM 10339 / NBRC 14399</strain>
    </source>
</reference>
<dbReference type="SUPFAM" id="SSF56112">
    <property type="entry name" value="Protein kinase-like (PK-like)"/>
    <property type="match status" value="1"/>
</dbReference>
<comment type="similarity">
    <text evidence="1">Belongs to the pseudomonas-type ThrB family.</text>
</comment>
<dbReference type="GO" id="GO:0009088">
    <property type="term" value="P:threonine biosynthetic process"/>
    <property type="evidence" value="ECO:0007669"/>
    <property type="project" value="TreeGrafter"/>
</dbReference>
<reference evidence="4" key="1">
    <citation type="submission" date="2009-09" db="EMBL/GenBank/DDBJ databases">
        <title>The complete genome of Kribbella flavida DSM 17836.</title>
        <authorList>
            <consortium name="US DOE Joint Genome Institute (JGI-PGF)"/>
            <person name="Lucas S."/>
            <person name="Copeland A."/>
            <person name="Lapidus A."/>
            <person name="Glavina del Rio T."/>
            <person name="Dalin E."/>
            <person name="Tice H."/>
            <person name="Bruce D."/>
            <person name="Goodwin L."/>
            <person name="Pitluck S."/>
            <person name="Kyrpides N."/>
            <person name="Mavromatis K."/>
            <person name="Ivanova N."/>
            <person name="Saunders E."/>
            <person name="Brettin T."/>
            <person name="Detter J.C."/>
            <person name="Han C."/>
            <person name="Larimer F."/>
            <person name="Land M."/>
            <person name="Hauser L."/>
            <person name="Markowitz V."/>
            <person name="Cheng J.-F."/>
            <person name="Hugenholtz P."/>
            <person name="Woyke T."/>
            <person name="Wu D."/>
            <person name="Pukall R."/>
            <person name="Klenk H.-P."/>
            <person name="Eisen J.A."/>
        </authorList>
    </citation>
    <scope>NUCLEOTIDE SEQUENCE [LARGE SCALE GENOMIC DNA]</scope>
    <source>
        <strain evidence="4">DSM 17836 / JCM 10339 / NBRC 14399</strain>
    </source>
</reference>
<accession>D2PWX2</accession>
<dbReference type="InterPro" id="IPR011009">
    <property type="entry name" value="Kinase-like_dom_sf"/>
</dbReference>
<dbReference type="STRING" id="479435.Kfla_6350"/>
<evidence type="ECO:0000259" key="2">
    <source>
        <dbReference type="Pfam" id="PF01636"/>
    </source>
</evidence>
<feature type="domain" description="Aminoglycoside phosphotransferase" evidence="2">
    <location>
        <begin position="37"/>
        <end position="245"/>
    </location>
</feature>
<gene>
    <name evidence="3" type="ordered locus">Kfla_6350</name>
</gene>
<evidence type="ECO:0000313" key="4">
    <source>
        <dbReference type="Proteomes" id="UP000007967"/>
    </source>
</evidence>
<dbReference type="OrthoDB" id="9800774at2"/>